<keyword evidence="9" id="KW-1185">Reference proteome</keyword>
<dbReference type="CDD" id="cd06133">
    <property type="entry name" value="ERI-1_3'hExo_like"/>
    <property type="match status" value="3"/>
</dbReference>
<dbReference type="AlphaFoldDB" id="A0A0L0CPS1"/>
<dbReference type="SUPFAM" id="SSF53098">
    <property type="entry name" value="Ribonuclease H-like"/>
    <property type="match status" value="3"/>
</dbReference>
<dbReference type="InterPro" id="IPR000504">
    <property type="entry name" value="RRM_dom"/>
</dbReference>
<evidence type="ECO:0000256" key="4">
    <source>
        <dbReference type="ARBA" id="ARBA00022884"/>
    </source>
</evidence>
<keyword evidence="2" id="KW-0378">Hydrolase</keyword>
<comment type="caution">
    <text evidence="8">The sequence shown here is derived from an EMBL/GenBank/DDBJ whole genome shotgun (WGS) entry which is preliminary data.</text>
</comment>
<dbReference type="PANTHER" id="PTHR23044">
    <property type="entry name" value="3'-5' EXONUCLEASE ERI1-RELATED"/>
    <property type="match status" value="1"/>
</dbReference>
<name>A0A0L0CPS1_LUCCU</name>
<dbReference type="InterPro" id="IPR012677">
    <property type="entry name" value="Nucleotide-bd_a/b_plait_sf"/>
</dbReference>
<keyword evidence="1" id="KW-0540">Nuclease</keyword>
<accession>A0A0L0CPS1</accession>
<dbReference type="InterPro" id="IPR051274">
    <property type="entry name" value="3-5_Exoribonuclease"/>
</dbReference>
<evidence type="ECO:0000256" key="1">
    <source>
        <dbReference type="ARBA" id="ARBA00022722"/>
    </source>
</evidence>
<dbReference type="PANTHER" id="PTHR23044:SF61">
    <property type="entry name" value="3'-5' EXORIBONUCLEASE 1-RELATED"/>
    <property type="match status" value="1"/>
</dbReference>
<gene>
    <name evidence="8" type="ORF">FF38_09887</name>
</gene>
<dbReference type="SUPFAM" id="SSF54928">
    <property type="entry name" value="RNA-binding domain, RBD"/>
    <property type="match status" value="1"/>
</dbReference>
<dbReference type="InterPro" id="IPR013520">
    <property type="entry name" value="Ribonucl_H"/>
</dbReference>
<dbReference type="GO" id="GO:0000175">
    <property type="term" value="F:3'-5'-RNA exonuclease activity"/>
    <property type="evidence" value="ECO:0007669"/>
    <property type="project" value="InterPro"/>
</dbReference>
<feature type="domain" description="RRM" evidence="7">
    <location>
        <begin position="339"/>
        <end position="424"/>
    </location>
</feature>
<evidence type="ECO:0000313" key="8">
    <source>
        <dbReference type="EMBL" id="KNC33409.1"/>
    </source>
</evidence>
<sequence>MALTRLARLLASLTDKLKLPAREVKPFGRKRALIIFQEKNEAEKALSALKELEFNGNCCNIAIFCKDKPKNNSIEQKPKNSLRKSNKSIQTQLEDTKGTQQALKKQQEQHNKYVQKLYAVEEELGFNQPPAPYLKYTYPPINKDILDNICISLLSNKRFYTQVLHLMNRMNLEPPFNKRNYKFTATGVPKEAQTQTDEIQIQEKQNLTIQEIESELESAEEDEHKPKPKPAQQLKRKLIDQPEQYKKKARQMLLSTQKLNKETHKKPTKTNLSIKEIFETTEHNLSTSNKIDMQLKPNKKETTKSLISLPLNLKTQKLPLEELEKLAIYKNYQKGSISNKLYIKNLHKDVTADDLKLIYQRYLKTEDLSLDIKVMQHGRMKGQAFVTFQGQEMDLVKPLIAEALEDTNGFVLRNKPMVVQLGLIDTIYVDGGQPQNNNTSTKSSKSKLSLQSYEYVIAVDFEATCWENKAPPKWRESEIIEFPAVLVNLKTGKIEAEFHKYIMPIESPKLSAFCTELTGITQKTVDNGIPLQTALMMFQEWLRKELRARHLMLPKVSKDNKIGNCAFVTWTDWDFGICLDKECSRKRIKKPPYFNQWIDMRVIYREWYKYKPLNFLDALTYVGLQFEGKQHSGIDDAKNLAALTHKLVNDGATLAITKDLTPFQLNLNCNKMDNSKKSADKTGLPYKYIVALDFEATCWLHQPPPEYRKAEIIEFPAVLLNLETGQIEAEFHQYLKPTEKPQLSDYCLKLTGITQQTVDQGISLQLCLQLFEEWLSKELRSRQLQLPKESKDNRLGNCAFVTWSDYDLSVFLELECRRKSIAKPKYLDQWINMQQIFKKYFHRRKICMYDMGLYFNGREHSCLDDARNTTALTRELVKKGVNLMMNFDLTPSSWNLTNFFPSYLFNMIILNDFINNFVYFISSQISQQRYKYIVVLDFEATCWLGQPPAEYRNAEIIEFPAVLYNLETGTVEAEFQQYLKPTEKPQLSTYCLDLTGITQKTVDNGISLQKCLIMFEEWLRKELKARNLQLPKTVKNNELGNCAFVTWSKCDLEIFLKMECDRKGINKPRYFNQWIDMQEVFKKYTNSHRCSNFKYALNYIGLQFMGKQHSGLEDARNIAAFTRALVMRGVILKINNDLTPSIWNLNYF</sequence>
<dbReference type="Pfam" id="PF00929">
    <property type="entry name" value="RNase_T"/>
    <property type="match status" value="3"/>
</dbReference>
<dbReference type="SMART" id="SM00479">
    <property type="entry name" value="EXOIII"/>
    <property type="match status" value="3"/>
</dbReference>
<keyword evidence="3" id="KW-0269">Exonuclease</keyword>
<protein>
    <recommendedName>
        <fullName evidence="7">RRM domain-containing protein</fullName>
    </recommendedName>
</protein>
<proteinExistence type="predicted"/>
<dbReference type="Gene3D" id="3.30.70.330">
    <property type="match status" value="1"/>
</dbReference>
<evidence type="ECO:0000256" key="5">
    <source>
        <dbReference type="PROSITE-ProRule" id="PRU00176"/>
    </source>
</evidence>
<dbReference type="OrthoDB" id="448399at2759"/>
<evidence type="ECO:0000256" key="3">
    <source>
        <dbReference type="ARBA" id="ARBA00022839"/>
    </source>
</evidence>
<dbReference type="InterPro" id="IPR047201">
    <property type="entry name" value="ERI-1_3'hExo-like"/>
</dbReference>
<keyword evidence="4 5" id="KW-0694">RNA-binding</keyword>
<dbReference type="Pfam" id="PF00076">
    <property type="entry name" value="RRM_1"/>
    <property type="match status" value="1"/>
</dbReference>
<dbReference type="EMBL" id="JRES01000195">
    <property type="protein sequence ID" value="KNC33409.1"/>
    <property type="molecule type" value="Genomic_DNA"/>
</dbReference>
<evidence type="ECO:0000313" key="9">
    <source>
        <dbReference type="Proteomes" id="UP000037069"/>
    </source>
</evidence>
<dbReference type="InterPro" id="IPR036397">
    <property type="entry name" value="RNaseH_sf"/>
</dbReference>
<evidence type="ECO:0000259" key="7">
    <source>
        <dbReference type="PROSITE" id="PS50102"/>
    </source>
</evidence>
<dbReference type="Proteomes" id="UP000037069">
    <property type="component" value="Unassembled WGS sequence"/>
</dbReference>
<dbReference type="STRING" id="7375.A0A0L0CPS1"/>
<evidence type="ECO:0000256" key="6">
    <source>
        <dbReference type="SAM" id="MobiDB-lite"/>
    </source>
</evidence>
<dbReference type="InterPro" id="IPR012337">
    <property type="entry name" value="RNaseH-like_sf"/>
</dbReference>
<reference evidence="8 9" key="1">
    <citation type="journal article" date="2015" name="Nat. Commun.">
        <title>Lucilia cuprina genome unlocks parasitic fly biology to underpin future interventions.</title>
        <authorList>
            <person name="Anstead C.A."/>
            <person name="Korhonen P.K."/>
            <person name="Young N.D."/>
            <person name="Hall R.S."/>
            <person name="Jex A.R."/>
            <person name="Murali S.C."/>
            <person name="Hughes D.S."/>
            <person name="Lee S.F."/>
            <person name="Perry T."/>
            <person name="Stroehlein A.J."/>
            <person name="Ansell B.R."/>
            <person name="Breugelmans B."/>
            <person name="Hofmann A."/>
            <person name="Qu J."/>
            <person name="Dugan S."/>
            <person name="Lee S.L."/>
            <person name="Chao H."/>
            <person name="Dinh H."/>
            <person name="Han Y."/>
            <person name="Doddapaneni H.V."/>
            <person name="Worley K.C."/>
            <person name="Muzny D.M."/>
            <person name="Ioannidis P."/>
            <person name="Waterhouse R.M."/>
            <person name="Zdobnov E.M."/>
            <person name="James P.J."/>
            <person name="Bagnall N.H."/>
            <person name="Kotze A.C."/>
            <person name="Gibbs R.A."/>
            <person name="Richards S."/>
            <person name="Batterham P."/>
            <person name="Gasser R.B."/>
        </authorList>
    </citation>
    <scope>NUCLEOTIDE SEQUENCE [LARGE SCALE GENOMIC DNA]</scope>
    <source>
        <strain evidence="8 9">LS</strain>
        <tissue evidence="8">Full body</tissue>
    </source>
</reference>
<dbReference type="InterPro" id="IPR035979">
    <property type="entry name" value="RBD_domain_sf"/>
</dbReference>
<dbReference type="FunFam" id="3.30.420.10:FF:000169">
    <property type="entry name" value="Snipper, isoform E"/>
    <property type="match status" value="1"/>
</dbReference>
<dbReference type="GO" id="GO:0003723">
    <property type="term" value="F:RNA binding"/>
    <property type="evidence" value="ECO:0007669"/>
    <property type="project" value="UniProtKB-UniRule"/>
</dbReference>
<dbReference type="PROSITE" id="PS50102">
    <property type="entry name" value="RRM"/>
    <property type="match status" value="1"/>
</dbReference>
<evidence type="ECO:0000256" key="2">
    <source>
        <dbReference type="ARBA" id="ARBA00022801"/>
    </source>
</evidence>
<organism evidence="8 9">
    <name type="scientific">Lucilia cuprina</name>
    <name type="common">Green bottle fly</name>
    <name type="synonym">Australian sheep blowfly</name>
    <dbReference type="NCBI Taxonomy" id="7375"/>
    <lineage>
        <taxon>Eukaryota</taxon>
        <taxon>Metazoa</taxon>
        <taxon>Ecdysozoa</taxon>
        <taxon>Arthropoda</taxon>
        <taxon>Hexapoda</taxon>
        <taxon>Insecta</taxon>
        <taxon>Pterygota</taxon>
        <taxon>Neoptera</taxon>
        <taxon>Endopterygota</taxon>
        <taxon>Diptera</taxon>
        <taxon>Brachycera</taxon>
        <taxon>Muscomorpha</taxon>
        <taxon>Oestroidea</taxon>
        <taxon>Calliphoridae</taxon>
        <taxon>Luciliinae</taxon>
        <taxon>Lucilia</taxon>
    </lineage>
</organism>
<feature type="region of interest" description="Disordered" evidence="6">
    <location>
        <begin position="215"/>
        <end position="241"/>
    </location>
</feature>
<dbReference type="Gene3D" id="3.30.420.10">
    <property type="entry name" value="Ribonuclease H-like superfamily/Ribonuclease H"/>
    <property type="match status" value="3"/>
</dbReference>